<dbReference type="OMA" id="CEIWALE"/>
<keyword evidence="4" id="KW-0732">Signal</keyword>
<dbReference type="SMART" id="SM00855">
    <property type="entry name" value="PGAM"/>
    <property type="match status" value="1"/>
</dbReference>
<evidence type="ECO:0000256" key="3">
    <source>
        <dbReference type="SAM" id="MobiDB-lite"/>
    </source>
</evidence>
<evidence type="ECO:0008006" key="7">
    <source>
        <dbReference type="Google" id="ProtNLM"/>
    </source>
</evidence>
<dbReference type="InterPro" id="IPR052765">
    <property type="entry name" value="PGM-Related"/>
</dbReference>
<dbReference type="GeneID" id="17281118"/>
<dbReference type="PANTHER" id="PTHR46192">
    <property type="entry name" value="BROAD-RANGE ACID PHOSPHATASE DET1"/>
    <property type="match status" value="1"/>
</dbReference>
<dbReference type="InterPro" id="IPR013078">
    <property type="entry name" value="His_Pase_superF_clade-1"/>
</dbReference>
<evidence type="ECO:0000256" key="2">
    <source>
        <dbReference type="PIRSR" id="PIRSR613078-2"/>
    </source>
</evidence>
<organism evidence="5 6">
    <name type="scientific">Emiliania huxleyi (strain CCMP1516)</name>
    <dbReference type="NCBI Taxonomy" id="280463"/>
    <lineage>
        <taxon>Eukaryota</taxon>
        <taxon>Haptista</taxon>
        <taxon>Haptophyta</taxon>
        <taxon>Prymnesiophyceae</taxon>
        <taxon>Isochrysidales</taxon>
        <taxon>Noelaerhabdaceae</taxon>
        <taxon>Emiliania</taxon>
    </lineage>
</organism>
<feature type="binding site" evidence="2">
    <location>
        <position position="144"/>
    </location>
    <ligand>
        <name>substrate</name>
    </ligand>
</feature>
<proteinExistence type="predicted"/>
<dbReference type="PaxDb" id="2903-EOD35848"/>
<dbReference type="Pfam" id="PF00300">
    <property type="entry name" value="His_Phos_1"/>
    <property type="match status" value="1"/>
</dbReference>
<feature type="chain" id="PRO_5044247014" description="Phosphoglycerate mutase" evidence="4">
    <location>
        <begin position="21"/>
        <end position="403"/>
    </location>
</feature>
<evidence type="ECO:0000313" key="6">
    <source>
        <dbReference type="Proteomes" id="UP000013827"/>
    </source>
</evidence>
<keyword evidence="6" id="KW-1185">Reference proteome</keyword>
<protein>
    <recommendedName>
        <fullName evidence="7">Phosphoglycerate mutase</fullName>
    </recommendedName>
</protein>
<dbReference type="PROSITE" id="PS00175">
    <property type="entry name" value="PG_MUTASE"/>
    <property type="match status" value="1"/>
</dbReference>
<dbReference type="AlphaFoldDB" id="A0A0D3KJB3"/>
<dbReference type="SUPFAM" id="SSF53254">
    <property type="entry name" value="Phosphoglycerate mutase-like"/>
    <property type="match status" value="1"/>
</dbReference>
<feature type="active site" description="Proton donor/acceptor" evidence="1">
    <location>
        <position position="89"/>
    </location>
</feature>
<feature type="signal peptide" evidence="4">
    <location>
        <begin position="1"/>
        <end position="20"/>
    </location>
</feature>
<evidence type="ECO:0000256" key="4">
    <source>
        <dbReference type="SAM" id="SignalP"/>
    </source>
</evidence>
<dbReference type="CDD" id="cd07067">
    <property type="entry name" value="HP_PGM_like"/>
    <property type="match status" value="1"/>
</dbReference>
<feature type="active site" description="Proton donor/acceptor" evidence="1">
    <location>
        <position position="171"/>
    </location>
</feature>
<feature type="region of interest" description="Disordered" evidence="3">
    <location>
        <begin position="381"/>
        <end position="403"/>
    </location>
</feature>
<dbReference type="Gene3D" id="3.40.50.1240">
    <property type="entry name" value="Phosphoglycerate mutase-like"/>
    <property type="match status" value="1"/>
</dbReference>
<sequence>MPARSAIRCVLAATFAVAAGLRPMPGLSFGSSTLRPLAAAAAPPRRRLRSPPPQLLDPLDWLADQLEVRLRARREGKLRRPKRIILVRHGQSEGNVNRTAYQSTPDSQIALTEVGWAQGVVAGLQIRELVKNESIRCFYSPYLRARQTLLALLQAFDSQTVQLSSEPRLREQDFGNFQDDAQMSRVLAERQVFGRFYYRFPDGEAGTDVFDRMASFITYLFRTMTERDYFDDGRAAHEPAAPPPQNYVLVTHGLLMRIFCMCYLRWTVTEFEQVWNPSNCEIWALERDEGRPTYELRGRWRASPFGGGFTDVKFGKNQTEIPPAHMKRPLISRPVTPGAPDALDGPELAHLRDVPKPRGQRAERCTTGPLTGDAVLAYWLGDREKSEESRSKAKEALRDRRYD</sequence>
<accession>A0A0D3KJB3</accession>
<dbReference type="Proteomes" id="UP000013827">
    <property type="component" value="Unassembled WGS sequence"/>
</dbReference>
<dbReference type="GO" id="GO:0003824">
    <property type="term" value="F:catalytic activity"/>
    <property type="evidence" value="ECO:0007669"/>
    <property type="project" value="InterPro"/>
</dbReference>
<evidence type="ECO:0000313" key="5">
    <source>
        <dbReference type="EnsemblProtists" id="EOD35848"/>
    </source>
</evidence>
<dbReference type="STRING" id="2903.R1DK18"/>
<reference evidence="5" key="2">
    <citation type="submission" date="2024-10" db="UniProtKB">
        <authorList>
            <consortium name="EnsemblProtists"/>
        </authorList>
    </citation>
    <scope>IDENTIFICATION</scope>
</reference>
<name>A0A0D3KJB3_EMIH1</name>
<reference evidence="6" key="1">
    <citation type="journal article" date="2013" name="Nature">
        <title>Pan genome of the phytoplankton Emiliania underpins its global distribution.</title>
        <authorList>
            <person name="Read B.A."/>
            <person name="Kegel J."/>
            <person name="Klute M.J."/>
            <person name="Kuo A."/>
            <person name="Lefebvre S.C."/>
            <person name="Maumus F."/>
            <person name="Mayer C."/>
            <person name="Miller J."/>
            <person name="Monier A."/>
            <person name="Salamov A."/>
            <person name="Young J."/>
            <person name="Aguilar M."/>
            <person name="Claverie J.M."/>
            <person name="Frickenhaus S."/>
            <person name="Gonzalez K."/>
            <person name="Herman E.K."/>
            <person name="Lin Y.C."/>
            <person name="Napier J."/>
            <person name="Ogata H."/>
            <person name="Sarno A.F."/>
            <person name="Shmutz J."/>
            <person name="Schroeder D."/>
            <person name="de Vargas C."/>
            <person name="Verret F."/>
            <person name="von Dassow P."/>
            <person name="Valentin K."/>
            <person name="Van de Peer Y."/>
            <person name="Wheeler G."/>
            <person name="Dacks J.B."/>
            <person name="Delwiche C.F."/>
            <person name="Dyhrman S.T."/>
            <person name="Glockner G."/>
            <person name="John U."/>
            <person name="Richards T."/>
            <person name="Worden A.Z."/>
            <person name="Zhang X."/>
            <person name="Grigoriev I.V."/>
            <person name="Allen A.E."/>
            <person name="Bidle K."/>
            <person name="Borodovsky M."/>
            <person name="Bowler C."/>
            <person name="Brownlee C."/>
            <person name="Cock J.M."/>
            <person name="Elias M."/>
            <person name="Gladyshev V.N."/>
            <person name="Groth M."/>
            <person name="Guda C."/>
            <person name="Hadaegh A."/>
            <person name="Iglesias-Rodriguez M.D."/>
            <person name="Jenkins J."/>
            <person name="Jones B.M."/>
            <person name="Lawson T."/>
            <person name="Leese F."/>
            <person name="Lindquist E."/>
            <person name="Lobanov A."/>
            <person name="Lomsadze A."/>
            <person name="Malik S.B."/>
            <person name="Marsh M.E."/>
            <person name="Mackinder L."/>
            <person name="Mock T."/>
            <person name="Mueller-Roeber B."/>
            <person name="Pagarete A."/>
            <person name="Parker M."/>
            <person name="Probert I."/>
            <person name="Quesneville H."/>
            <person name="Raines C."/>
            <person name="Rensing S.A."/>
            <person name="Riano-Pachon D.M."/>
            <person name="Richier S."/>
            <person name="Rokitta S."/>
            <person name="Shiraiwa Y."/>
            <person name="Soanes D.M."/>
            <person name="van der Giezen M."/>
            <person name="Wahlund T.M."/>
            <person name="Williams B."/>
            <person name="Wilson W."/>
            <person name="Wolfe G."/>
            <person name="Wurch L.L."/>
        </authorList>
    </citation>
    <scope>NUCLEOTIDE SEQUENCE</scope>
</reference>
<dbReference type="EnsemblProtists" id="EOD35848">
    <property type="protein sequence ID" value="EOD35848"/>
    <property type="gene ID" value="EMIHUDRAFT_467332"/>
</dbReference>
<dbReference type="RefSeq" id="XP_005788277.1">
    <property type="nucleotide sequence ID" value="XM_005788220.1"/>
</dbReference>
<dbReference type="KEGG" id="ehx:EMIHUDRAFT_467332"/>
<dbReference type="InterPro" id="IPR001345">
    <property type="entry name" value="PG/BPGM_mutase_AS"/>
</dbReference>
<dbReference type="InterPro" id="IPR029033">
    <property type="entry name" value="His_PPase_superfam"/>
</dbReference>
<evidence type="ECO:0000256" key="1">
    <source>
        <dbReference type="PIRSR" id="PIRSR613078-1"/>
    </source>
</evidence>
<dbReference type="HOGENOM" id="CLU_684133_0_0_1"/>
<feature type="binding site" evidence="2">
    <location>
        <begin position="88"/>
        <end position="95"/>
    </location>
    <ligand>
        <name>substrate</name>
    </ligand>
</feature>
<dbReference type="eggNOG" id="ENOG502QTHF">
    <property type="taxonomic scope" value="Eukaryota"/>
</dbReference>